<sequence length="116" mass="13084">MSPEVKKLEKKDSRFRIPGRKHDRFTPLIKTLKEILAMEFVKGSFVPPPPMVGLLESRNKNKYCEFHGDKGHDTNDCIHLRKQIEDATKSGHLSHLVKEIKQSNSKVSTSKAGACG</sequence>
<dbReference type="OrthoDB" id="1740536at2759"/>
<protein>
    <submittedName>
        <fullName evidence="1">Retrotransposon gag domain-containing protein</fullName>
    </submittedName>
</protein>
<name>A0A2U1KMT5_ARTAN</name>
<comment type="caution">
    <text evidence="1">The sequence shown here is derived from an EMBL/GenBank/DDBJ whole genome shotgun (WGS) entry which is preliminary data.</text>
</comment>
<dbReference type="AlphaFoldDB" id="A0A2U1KMT5"/>
<accession>A0A2U1KMT5</accession>
<reference evidence="1 2" key="1">
    <citation type="journal article" date="2018" name="Mol. Plant">
        <title>The genome of Artemisia annua provides insight into the evolution of Asteraceae family and artemisinin biosynthesis.</title>
        <authorList>
            <person name="Shen Q."/>
            <person name="Zhang L."/>
            <person name="Liao Z."/>
            <person name="Wang S."/>
            <person name="Yan T."/>
            <person name="Shi P."/>
            <person name="Liu M."/>
            <person name="Fu X."/>
            <person name="Pan Q."/>
            <person name="Wang Y."/>
            <person name="Lv Z."/>
            <person name="Lu X."/>
            <person name="Zhang F."/>
            <person name="Jiang W."/>
            <person name="Ma Y."/>
            <person name="Chen M."/>
            <person name="Hao X."/>
            <person name="Li L."/>
            <person name="Tang Y."/>
            <person name="Lv G."/>
            <person name="Zhou Y."/>
            <person name="Sun X."/>
            <person name="Brodelius P.E."/>
            <person name="Rose J.K.C."/>
            <person name="Tang K."/>
        </authorList>
    </citation>
    <scope>NUCLEOTIDE SEQUENCE [LARGE SCALE GENOMIC DNA]</scope>
    <source>
        <strain evidence="2">cv. Huhao1</strain>
        <tissue evidence="1">Leaf</tissue>
    </source>
</reference>
<dbReference type="Proteomes" id="UP000245207">
    <property type="component" value="Unassembled WGS sequence"/>
</dbReference>
<gene>
    <name evidence="1" type="ORF">CTI12_AA584410</name>
</gene>
<evidence type="ECO:0000313" key="1">
    <source>
        <dbReference type="EMBL" id="PWA38094.1"/>
    </source>
</evidence>
<proteinExistence type="predicted"/>
<evidence type="ECO:0000313" key="2">
    <source>
        <dbReference type="Proteomes" id="UP000245207"/>
    </source>
</evidence>
<keyword evidence="2" id="KW-1185">Reference proteome</keyword>
<dbReference type="EMBL" id="PKPP01016000">
    <property type="protein sequence ID" value="PWA38094.1"/>
    <property type="molecule type" value="Genomic_DNA"/>
</dbReference>
<organism evidence="1 2">
    <name type="scientific">Artemisia annua</name>
    <name type="common">Sweet wormwood</name>
    <dbReference type="NCBI Taxonomy" id="35608"/>
    <lineage>
        <taxon>Eukaryota</taxon>
        <taxon>Viridiplantae</taxon>
        <taxon>Streptophyta</taxon>
        <taxon>Embryophyta</taxon>
        <taxon>Tracheophyta</taxon>
        <taxon>Spermatophyta</taxon>
        <taxon>Magnoliopsida</taxon>
        <taxon>eudicotyledons</taxon>
        <taxon>Gunneridae</taxon>
        <taxon>Pentapetalae</taxon>
        <taxon>asterids</taxon>
        <taxon>campanulids</taxon>
        <taxon>Asterales</taxon>
        <taxon>Asteraceae</taxon>
        <taxon>Asteroideae</taxon>
        <taxon>Anthemideae</taxon>
        <taxon>Artemisiinae</taxon>
        <taxon>Artemisia</taxon>
    </lineage>
</organism>